<dbReference type="Gene3D" id="1.10.10.10">
    <property type="entry name" value="Winged helix-like DNA-binding domain superfamily/Winged helix DNA-binding domain"/>
    <property type="match status" value="1"/>
</dbReference>
<dbReference type="PANTHER" id="PTHR43133">
    <property type="entry name" value="RNA POLYMERASE ECF-TYPE SIGMA FACTO"/>
    <property type="match status" value="1"/>
</dbReference>
<dbReference type="Pfam" id="PF04542">
    <property type="entry name" value="Sigma70_r2"/>
    <property type="match status" value="1"/>
</dbReference>
<sequence>MSASDSSSQGIAQLYGAHHRWLFGWLHRRLGNAADAAELAHDAFVRLLVTPRHFDTAPQARVYLRSMANGMCVDFWRRRSVEQAWLDALARQPPQFAPSAEHQALVLDALHEVDAMLRELPRKAASAFVLAVACEMTDREVADALGVSSRMVRKYVARAMLGCMMLEAAQDARDAAPALS</sequence>
<accession>A0A1C3JYJ5</accession>
<dbReference type="STRING" id="1851544.ODI_02489"/>
<evidence type="ECO:0000256" key="2">
    <source>
        <dbReference type="ARBA" id="ARBA00023015"/>
    </source>
</evidence>
<evidence type="ECO:0000256" key="3">
    <source>
        <dbReference type="ARBA" id="ARBA00023082"/>
    </source>
</evidence>
<reference evidence="8 9" key="2">
    <citation type="submission" date="2017-08" db="EMBL/GenBank/DDBJ databases">
        <authorList>
            <person name="de Groot N.N."/>
        </authorList>
    </citation>
    <scope>NUCLEOTIDE SEQUENCE [LARGE SCALE GENOMIC DNA]</scope>
    <source>
        <strain evidence="8">Orrdi1</strain>
    </source>
</reference>
<protein>
    <submittedName>
        <fullName evidence="7">RNA polymerase sigma-70 factor, ECF subfamily</fullName>
    </submittedName>
</protein>
<dbReference type="RefSeq" id="WP_067750359.1">
    <property type="nucleotide sequence ID" value="NZ_LT907988.1"/>
</dbReference>
<dbReference type="InterPro" id="IPR007627">
    <property type="entry name" value="RNA_pol_sigma70_r2"/>
</dbReference>
<dbReference type="SUPFAM" id="SSF88659">
    <property type="entry name" value="Sigma3 and sigma4 domains of RNA polymerase sigma factors"/>
    <property type="match status" value="1"/>
</dbReference>
<evidence type="ECO:0000313" key="9">
    <source>
        <dbReference type="Proteomes" id="UP000078558"/>
    </source>
</evidence>
<keyword evidence="3" id="KW-0731">Sigma factor</keyword>
<dbReference type="InterPro" id="IPR036388">
    <property type="entry name" value="WH-like_DNA-bd_sf"/>
</dbReference>
<name>A0A1C3JYJ5_9BURK</name>
<keyword evidence="2" id="KW-0805">Transcription regulation</keyword>
<organism evidence="7 9">
    <name type="scientific">Orrella dioscoreae</name>
    <dbReference type="NCBI Taxonomy" id="1851544"/>
    <lineage>
        <taxon>Bacteria</taxon>
        <taxon>Pseudomonadati</taxon>
        <taxon>Pseudomonadota</taxon>
        <taxon>Betaproteobacteria</taxon>
        <taxon>Burkholderiales</taxon>
        <taxon>Alcaligenaceae</taxon>
        <taxon>Orrella</taxon>
    </lineage>
</organism>
<dbReference type="SUPFAM" id="SSF88946">
    <property type="entry name" value="Sigma2 domain of RNA polymerase sigma factors"/>
    <property type="match status" value="1"/>
</dbReference>
<dbReference type="InterPro" id="IPR014284">
    <property type="entry name" value="RNA_pol_sigma-70_dom"/>
</dbReference>
<dbReference type="InterPro" id="IPR013249">
    <property type="entry name" value="RNA_pol_sigma70_r4_t2"/>
</dbReference>
<dbReference type="InterPro" id="IPR039425">
    <property type="entry name" value="RNA_pol_sigma-70-like"/>
</dbReference>
<dbReference type="AlphaFoldDB" id="A0A1C3JYJ5"/>
<dbReference type="InterPro" id="IPR013324">
    <property type="entry name" value="RNA_pol_sigma_r3/r4-like"/>
</dbReference>
<dbReference type="GO" id="GO:0016987">
    <property type="term" value="F:sigma factor activity"/>
    <property type="evidence" value="ECO:0007669"/>
    <property type="project" value="UniProtKB-KW"/>
</dbReference>
<gene>
    <name evidence="7" type="ORF">ODI_02489</name>
    <name evidence="8" type="ORF">ODI_R1181</name>
</gene>
<dbReference type="GO" id="GO:0006352">
    <property type="term" value="P:DNA-templated transcription initiation"/>
    <property type="evidence" value="ECO:0007669"/>
    <property type="project" value="InterPro"/>
</dbReference>
<keyword evidence="4" id="KW-0804">Transcription</keyword>
<evidence type="ECO:0000259" key="5">
    <source>
        <dbReference type="Pfam" id="PF04542"/>
    </source>
</evidence>
<proteinExistence type="inferred from homology"/>
<evidence type="ECO:0000259" key="6">
    <source>
        <dbReference type="Pfam" id="PF08281"/>
    </source>
</evidence>
<feature type="domain" description="RNA polymerase sigma-70 region 2" evidence="5">
    <location>
        <begin position="14"/>
        <end position="80"/>
    </location>
</feature>
<dbReference type="Gene3D" id="1.10.1740.10">
    <property type="match status" value="1"/>
</dbReference>
<evidence type="ECO:0000313" key="8">
    <source>
        <dbReference type="EMBL" id="SOE48015.1"/>
    </source>
</evidence>
<dbReference type="PANTHER" id="PTHR43133:SF63">
    <property type="entry name" value="RNA POLYMERASE SIGMA FACTOR FECI-RELATED"/>
    <property type="match status" value="1"/>
</dbReference>
<dbReference type="NCBIfam" id="TIGR02937">
    <property type="entry name" value="sigma70-ECF"/>
    <property type="match status" value="1"/>
</dbReference>
<dbReference type="GO" id="GO:0003677">
    <property type="term" value="F:DNA binding"/>
    <property type="evidence" value="ECO:0007669"/>
    <property type="project" value="InterPro"/>
</dbReference>
<evidence type="ECO:0000256" key="4">
    <source>
        <dbReference type="ARBA" id="ARBA00023163"/>
    </source>
</evidence>
<dbReference type="Pfam" id="PF08281">
    <property type="entry name" value="Sigma70_r4_2"/>
    <property type="match status" value="1"/>
</dbReference>
<evidence type="ECO:0000256" key="1">
    <source>
        <dbReference type="ARBA" id="ARBA00010641"/>
    </source>
</evidence>
<keyword evidence="9" id="KW-1185">Reference proteome</keyword>
<dbReference type="KEGG" id="odi:ODI_R1181"/>
<dbReference type="Proteomes" id="UP000078558">
    <property type="component" value="Chromosome I"/>
</dbReference>
<reference evidence="7 9" key="1">
    <citation type="submission" date="2016-06" db="EMBL/GenBank/DDBJ databases">
        <authorList>
            <person name="Kjaerup R.B."/>
            <person name="Dalgaard T.S."/>
            <person name="Juul-Madsen H.R."/>
        </authorList>
    </citation>
    <scope>NUCLEOTIDE SEQUENCE [LARGE SCALE GENOMIC DNA]</scope>
    <source>
        <strain evidence="7">Orrdi1</strain>
    </source>
</reference>
<evidence type="ECO:0000313" key="7">
    <source>
        <dbReference type="EMBL" id="SBT24329.1"/>
    </source>
</evidence>
<dbReference type="EMBL" id="LT907988">
    <property type="protein sequence ID" value="SOE48015.1"/>
    <property type="molecule type" value="Genomic_DNA"/>
</dbReference>
<comment type="similarity">
    <text evidence="1">Belongs to the sigma-70 factor family. ECF subfamily.</text>
</comment>
<dbReference type="EMBL" id="FLRC01000008">
    <property type="protein sequence ID" value="SBT24329.1"/>
    <property type="molecule type" value="Genomic_DNA"/>
</dbReference>
<feature type="domain" description="RNA polymerase sigma factor 70 region 4 type 2" evidence="6">
    <location>
        <begin position="111"/>
        <end position="160"/>
    </location>
</feature>
<dbReference type="OrthoDB" id="8536462at2"/>
<dbReference type="InterPro" id="IPR013325">
    <property type="entry name" value="RNA_pol_sigma_r2"/>
</dbReference>